<comment type="similarity">
    <text evidence="2">Belongs to the YejK family.</text>
</comment>
<dbReference type="Pfam" id="PF04245">
    <property type="entry name" value="NA37"/>
    <property type="match status" value="1"/>
</dbReference>
<dbReference type="InterPro" id="IPR007358">
    <property type="entry name" value="Nucleoid_associated_NdpA"/>
</dbReference>
<comment type="caution">
    <text evidence="4">The sequence shown here is derived from an EMBL/GenBank/DDBJ whole genome shotgun (WGS) entry which is preliminary data.</text>
</comment>
<comment type="subcellular location">
    <subcellularLocation>
        <location evidence="1">Cytoplasm</location>
    </subcellularLocation>
</comment>
<evidence type="ECO:0000256" key="2">
    <source>
        <dbReference type="ARBA" id="ARBA00009035"/>
    </source>
</evidence>
<dbReference type="PANTHER" id="PTHR38772:SF1">
    <property type="entry name" value="NUCLEOID-ASSOCIATED PROTEIN YEJK"/>
    <property type="match status" value="1"/>
</dbReference>
<evidence type="ECO:0000256" key="3">
    <source>
        <dbReference type="ARBA" id="ARBA00022490"/>
    </source>
</evidence>
<dbReference type="Proteomes" id="UP001210231">
    <property type="component" value="Unassembled WGS sequence"/>
</dbReference>
<dbReference type="PANTHER" id="PTHR38772">
    <property type="match status" value="1"/>
</dbReference>
<gene>
    <name evidence="4" type="ORF">O3P16_18420</name>
</gene>
<dbReference type="EMBL" id="JAQGEF010000045">
    <property type="protein sequence ID" value="MDA3616791.1"/>
    <property type="molecule type" value="Genomic_DNA"/>
</dbReference>
<keyword evidence="3" id="KW-0963">Cytoplasm</keyword>
<accession>A0ABT4UPL1</accession>
<name>A0ABT4UPL1_9BACT</name>
<dbReference type="RefSeq" id="WP_407033121.1">
    <property type="nucleotide sequence ID" value="NZ_JAQGEF010000045.1"/>
</dbReference>
<organism evidence="4 5">
    <name type="scientific">Polluticaenibacter yanchengensis</name>
    <dbReference type="NCBI Taxonomy" id="3014562"/>
    <lineage>
        <taxon>Bacteria</taxon>
        <taxon>Pseudomonadati</taxon>
        <taxon>Bacteroidota</taxon>
        <taxon>Chitinophagia</taxon>
        <taxon>Chitinophagales</taxon>
        <taxon>Chitinophagaceae</taxon>
        <taxon>Polluticaenibacter</taxon>
    </lineage>
</organism>
<keyword evidence="5" id="KW-1185">Reference proteome</keyword>
<evidence type="ECO:0000313" key="4">
    <source>
        <dbReference type="EMBL" id="MDA3616791.1"/>
    </source>
</evidence>
<protein>
    <submittedName>
        <fullName evidence="4">Nucleoid-associated protein</fullName>
    </submittedName>
</protein>
<evidence type="ECO:0000256" key="1">
    <source>
        <dbReference type="ARBA" id="ARBA00004496"/>
    </source>
</evidence>
<sequence>MKITQVVIHEIEKIAGKTGATLSPYDTTVDHTDDRVIKLVTELNDRYKNRSETYGVFDKKNQTAFHKGFENYYKENTEDSFIAFTKQAAEDLRVRIDSNSPAKGGYLIFAHYEQNRKFVGVFLVRNTLGLSFKRNSKAKKFDIDNVQHIDFENLAMACRISIDSYKKSEIRYLSFINKKGDDISQYFTRWISSVDTETNESDTNLLLDLLHRVPTPNDPETNQPIDRTDFLDRVYSAVKSTPGRIVNIRNLSETFYGNADYLTSNIETFGISINGEFKAHPKVMKKFIQIRAKADNIELSFPHSAFKTLVRIDQTDKSKIIISSENLANKIQQMINSEE</sequence>
<evidence type="ECO:0000313" key="5">
    <source>
        <dbReference type="Proteomes" id="UP001210231"/>
    </source>
</evidence>
<reference evidence="4 5" key="1">
    <citation type="submission" date="2022-12" db="EMBL/GenBank/DDBJ databases">
        <title>Chitinophagaceae gen. sp. nov., a new member of the family Chitinophagaceae, isolated from soil in a chemical factory.</title>
        <authorList>
            <person name="Ke Z."/>
        </authorList>
    </citation>
    <scope>NUCLEOTIDE SEQUENCE [LARGE SCALE GENOMIC DNA]</scope>
    <source>
        <strain evidence="4 5">LY-5</strain>
    </source>
</reference>
<proteinExistence type="inferred from homology"/>